<feature type="region of interest" description="Disordered" evidence="1">
    <location>
        <begin position="29"/>
        <end position="74"/>
    </location>
</feature>
<dbReference type="STRING" id="1960309.SAMN03159343_1669"/>
<feature type="compositionally biased region" description="Low complexity" evidence="1">
    <location>
        <begin position="32"/>
        <end position="45"/>
    </location>
</feature>
<sequence length="74" mass="7728">MTSTLLIIGGVLLALVGLLALIVKLSAHPADGRGSTTSARTAARTPGWVVDTGQKHPDAWDPLSQTSTHIRATR</sequence>
<reference evidence="3" key="1">
    <citation type="submission" date="2016-10" db="EMBL/GenBank/DDBJ databases">
        <authorList>
            <person name="Varghese N."/>
            <person name="Submissions S."/>
        </authorList>
    </citation>
    <scope>NUCLEOTIDE SEQUENCE [LARGE SCALE GENOMIC DNA]</scope>
    <source>
        <strain evidence="3">DSM 45722</strain>
    </source>
</reference>
<evidence type="ECO:0000313" key="2">
    <source>
        <dbReference type="EMBL" id="SCX45789.1"/>
    </source>
</evidence>
<proteinExistence type="predicted"/>
<dbReference type="RefSeq" id="WP_092802097.1">
    <property type="nucleotide sequence ID" value="NZ_FMUH01000002.1"/>
</dbReference>
<dbReference type="AlphaFoldDB" id="A0A1G4XX92"/>
<evidence type="ECO:0000313" key="3">
    <source>
        <dbReference type="Proteomes" id="UP000198981"/>
    </source>
</evidence>
<organism evidence="2 3">
    <name type="scientific">Klenkia marina</name>
    <dbReference type="NCBI Taxonomy" id="1960309"/>
    <lineage>
        <taxon>Bacteria</taxon>
        <taxon>Bacillati</taxon>
        <taxon>Actinomycetota</taxon>
        <taxon>Actinomycetes</taxon>
        <taxon>Geodermatophilales</taxon>
        <taxon>Geodermatophilaceae</taxon>
        <taxon>Klenkia</taxon>
    </lineage>
</organism>
<accession>A0A1G4XX92</accession>
<gene>
    <name evidence="2" type="ORF">SAMN03159343_1669</name>
</gene>
<feature type="compositionally biased region" description="Polar residues" evidence="1">
    <location>
        <begin position="63"/>
        <end position="74"/>
    </location>
</feature>
<keyword evidence="3" id="KW-1185">Reference proteome</keyword>
<protein>
    <submittedName>
        <fullName evidence="2">Uncharacterized protein</fullName>
    </submittedName>
</protein>
<evidence type="ECO:0000256" key="1">
    <source>
        <dbReference type="SAM" id="MobiDB-lite"/>
    </source>
</evidence>
<dbReference type="Proteomes" id="UP000198981">
    <property type="component" value="Unassembled WGS sequence"/>
</dbReference>
<dbReference type="EMBL" id="FMUH01000002">
    <property type="protein sequence ID" value="SCX45789.1"/>
    <property type="molecule type" value="Genomic_DNA"/>
</dbReference>
<name>A0A1G4XX92_9ACTN</name>